<proteinExistence type="predicted"/>
<evidence type="ECO:0000313" key="2">
    <source>
        <dbReference type="Proteomes" id="UP000241096"/>
    </source>
</evidence>
<dbReference type="Proteomes" id="UP000241096">
    <property type="component" value="Segment"/>
</dbReference>
<reference evidence="1 2" key="1">
    <citation type="submission" date="2017-09" db="EMBL/GenBank/DDBJ databases">
        <authorList>
            <person name="Ehlers B."/>
            <person name="Leendertz F.H."/>
        </authorList>
    </citation>
    <scope>NUCLEOTIDE SEQUENCE [LARGE SCALE GENOMIC DNA]</scope>
</reference>
<name>A0A2H4P868_9CAUD</name>
<keyword evidence="2" id="KW-1185">Reference proteome</keyword>
<sequence length="84" mass="9453">MSRTIDIRLTVTEAPITKIRFADENRMSGGTFTTNRQADVIVKGDNCIKITESGNNDYVRLWSVDHARDLIKAIEKAIDLGMIK</sequence>
<evidence type="ECO:0000313" key="1">
    <source>
        <dbReference type="EMBL" id="ATW58366.1"/>
    </source>
</evidence>
<dbReference type="EMBL" id="MG018930">
    <property type="protein sequence ID" value="ATW58366.1"/>
    <property type="molecule type" value="Genomic_DNA"/>
</dbReference>
<accession>A0A2H4P868</accession>
<organism evidence="1 2">
    <name type="scientific">Pseudomonas phage ventosus</name>
    <dbReference type="NCBI Taxonomy" id="2048980"/>
    <lineage>
        <taxon>Viruses</taxon>
        <taxon>Duplodnaviria</taxon>
        <taxon>Heunggongvirae</taxon>
        <taxon>Uroviricota</taxon>
        <taxon>Caudoviricetes</taxon>
        <taxon>Vandenendeviridae</taxon>
        <taxon>Gorskivirinae</taxon>
        <taxon>Ventosusvirus</taxon>
        <taxon>Ventosusvirus ventosus</taxon>
    </lineage>
</organism>
<gene>
    <name evidence="1" type="ORF">CNR37_00159</name>
</gene>
<protein>
    <submittedName>
        <fullName evidence="1">Uncharacterized protein</fullName>
    </submittedName>
</protein>